<proteinExistence type="predicted"/>
<dbReference type="InterPro" id="IPR002492">
    <property type="entry name" value="Transposase_Tc1-like"/>
</dbReference>
<dbReference type="Pfam" id="PF01498">
    <property type="entry name" value="HTH_Tnp_Tc3_2"/>
    <property type="match status" value="1"/>
</dbReference>
<dbReference type="Proteomes" id="UP001497382">
    <property type="component" value="Unassembled WGS sequence"/>
</dbReference>
<protein>
    <recommendedName>
        <fullName evidence="1">Transposase Tc1-like domain-containing protein</fullName>
    </recommendedName>
</protein>
<dbReference type="InterPro" id="IPR052338">
    <property type="entry name" value="Transposase_5"/>
</dbReference>
<name>A0AAV2AMD9_9ARAC</name>
<dbReference type="InterPro" id="IPR036397">
    <property type="entry name" value="RNaseH_sf"/>
</dbReference>
<sequence length="277" mass="31308">MSSTRIIDWTSTKRSGIVMLRENGFSYAEIARQVGGPVTCSGVLKLCLRYEKTKSVENEAKAGRKKCTSATADRKINRLCLQDRKTSSDAITCKMNVAGIAVSSRTIRRRLSGFGLQARIPRKKSYLNKKQCEKQVKWAKEHIKWSENQWKQVIWSDESKISLFGSDGRKYVRRRVGEALHPDCIEATTKNPTNVMIWACMSADGVGRIQVIDGILNAKKYIETVLEPKLIPSLRDLFPNNTPFIFQQDSAPCHTAKVCKAWFQNKGIDILPWLGNP</sequence>
<dbReference type="GO" id="GO:0015074">
    <property type="term" value="P:DNA integration"/>
    <property type="evidence" value="ECO:0007669"/>
    <property type="project" value="InterPro"/>
</dbReference>
<dbReference type="GO" id="GO:0006313">
    <property type="term" value="P:DNA transposition"/>
    <property type="evidence" value="ECO:0007669"/>
    <property type="project" value="InterPro"/>
</dbReference>
<feature type="domain" description="Transposase Tc1-like" evidence="1">
    <location>
        <begin position="73"/>
        <end position="143"/>
    </location>
</feature>
<comment type="caution">
    <text evidence="2">The sequence shown here is derived from an EMBL/GenBank/DDBJ whole genome shotgun (WGS) entry which is preliminary data.</text>
</comment>
<dbReference type="PANTHER" id="PTHR23022:SF135">
    <property type="entry name" value="SI:DKEY-77F5.3"/>
    <property type="match status" value="1"/>
</dbReference>
<reference evidence="2 3" key="1">
    <citation type="submission" date="2024-04" db="EMBL/GenBank/DDBJ databases">
        <authorList>
            <person name="Rising A."/>
            <person name="Reimegard J."/>
            <person name="Sonavane S."/>
            <person name="Akerstrom W."/>
            <person name="Nylinder S."/>
            <person name="Hedman E."/>
            <person name="Kallberg Y."/>
        </authorList>
    </citation>
    <scope>NUCLEOTIDE SEQUENCE [LARGE SCALE GENOMIC DNA]</scope>
</reference>
<dbReference type="EMBL" id="CAXIEN010000187">
    <property type="protein sequence ID" value="CAL1285097.1"/>
    <property type="molecule type" value="Genomic_DNA"/>
</dbReference>
<dbReference type="GO" id="GO:0003677">
    <property type="term" value="F:DNA binding"/>
    <property type="evidence" value="ECO:0007669"/>
    <property type="project" value="InterPro"/>
</dbReference>
<dbReference type="Gene3D" id="3.30.420.10">
    <property type="entry name" value="Ribonuclease H-like superfamily/Ribonuclease H"/>
    <property type="match status" value="1"/>
</dbReference>
<dbReference type="PANTHER" id="PTHR23022">
    <property type="entry name" value="TRANSPOSABLE ELEMENT-RELATED"/>
    <property type="match status" value="1"/>
</dbReference>
<organism evidence="2 3">
    <name type="scientific">Larinioides sclopetarius</name>
    <dbReference type="NCBI Taxonomy" id="280406"/>
    <lineage>
        <taxon>Eukaryota</taxon>
        <taxon>Metazoa</taxon>
        <taxon>Ecdysozoa</taxon>
        <taxon>Arthropoda</taxon>
        <taxon>Chelicerata</taxon>
        <taxon>Arachnida</taxon>
        <taxon>Araneae</taxon>
        <taxon>Araneomorphae</taxon>
        <taxon>Entelegynae</taxon>
        <taxon>Araneoidea</taxon>
        <taxon>Araneidae</taxon>
        <taxon>Larinioides</taxon>
    </lineage>
</organism>
<gene>
    <name evidence="2" type="ORF">LARSCL_LOCUS13519</name>
</gene>
<evidence type="ECO:0000259" key="1">
    <source>
        <dbReference type="Pfam" id="PF01498"/>
    </source>
</evidence>
<evidence type="ECO:0000313" key="3">
    <source>
        <dbReference type="Proteomes" id="UP001497382"/>
    </source>
</evidence>
<accession>A0AAV2AMD9</accession>
<evidence type="ECO:0000313" key="2">
    <source>
        <dbReference type="EMBL" id="CAL1285097.1"/>
    </source>
</evidence>
<dbReference type="AlphaFoldDB" id="A0AAV2AMD9"/>
<keyword evidence="3" id="KW-1185">Reference proteome</keyword>